<keyword evidence="12" id="KW-1185">Reference proteome</keyword>
<dbReference type="EMBL" id="FO082820">
    <property type="protein sequence ID" value="CCF18834.1"/>
    <property type="molecule type" value="Genomic_DNA"/>
</dbReference>
<dbReference type="STRING" id="1125847.NT26_1110"/>
<dbReference type="HAMAP" id="MF_01201">
    <property type="entry name" value="Ala_racemase"/>
    <property type="match status" value="1"/>
</dbReference>
<feature type="binding site" evidence="7 9">
    <location>
        <position position="326"/>
    </location>
    <ligand>
        <name>substrate</name>
    </ligand>
</feature>
<feature type="domain" description="Alanine racemase C-terminal" evidence="10">
    <location>
        <begin position="246"/>
        <end position="383"/>
    </location>
</feature>
<evidence type="ECO:0000256" key="5">
    <source>
        <dbReference type="ARBA" id="ARBA00022898"/>
    </source>
</evidence>
<dbReference type="SMART" id="SM01005">
    <property type="entry name" value="Ala_racemase_C"/>
    <property type="match status" value="1"/>
</dbReference>
<dbReference type="SUPFAM" id="SSF51419">
    <property type="entry name" value="PLP-binding barrel"/>
    <property type="match status" value="1"/>
</dbReference>
<evidence type="ECO:0000256" key="7">
    <source>
        <dbReference type="HAMAP-Rule" id="MF_01201"/>
    </source>
</evidence>
<dbReference type="GO" id="GO:0008784">
    <property type="term" value="F:alanine racemase activity"/>
    <property type="evidence" value="ECO:0007669"/>
    <property type="project" value="UniProtKB-UniRule"/>
</dbReference>
<dbReference type="SUPFAM" id="SSF50621">
    <property type="entry name" value="Alanine racemase C-terminal domain-like"/>
    <property type="match status" value="1"/>
</dbReference>
<evidence type="ECO:0000313" key="12">
    <source>
        <dbReference type="Proteomes" id="UP000010792"/>
    </source>
</evidence>
<dbReference type="Gene3D" id="3.20.20.10">
    <property type="entry name" value="Alanine racemase"/>
    <property type="match status" value="1"/>
</dbReference>
<keyword evidence="6 7" id="KW-0413">Isomerase</keyword>
<comment type="pathway">
    <text evidence="7">Amino-acid biosynthesis; D-alanine biosynthesis; D-alanine from L-alanine: step 1/1.</text>
</comment>
<name>L0ND79_9HYPH</name>
<dbReference type="PRINTS" id="PR00992">
    <property type="entry name" value="ALARACEMASE"/>
</dbReference>
<keyword evidence="5 7" id="KW-0663">Pyridoxal phosphate</keyword>
<evidence type="ECO:0000256" key="9">
    <source>
        <dbReference type="PIRSR" id="PIRSR600821-52"/>
    </source>
</evidence>
<dbReference type="RefSeq" id="WP_052637771.1">
    <property type="nucleotide sequence ID" value="NZ_FO082820.1"/>
</dbReference>
<comment type="function">
    <text evidence="7">Catalyzes the interconversion of L-alanine and D-alanine. May also act on other amino acids.</text>
</comment>
<dbReference type="AlphaFoldDB" id="L0ND79"/>
<evidence type="ECO:0000256" key="4">
    <source>
        <dbReference type="ARBA" id="ARBA00013089"/>
    </source>
</evidence>
<comment type="cofactor">
    <cofactor evidence="2 7 8">
        <name>pyridoxal 5'-phosphate</name>
        <dbReference type="ChEBI" id="CHEBI:597326"/>
    </cofactor>
</comment>
<dbReference type="OrthoDB" id="9813814at2"/>
<evidence type="ECO:0000256" key="6">
    <source>
        <dbReference type="ARBA" id="ARBA00023235"/>
    </source>
</evidence>
<dbReference type="InterPro" id="IPR011079">
    <property type="entry name" value="Ala_racemase_C"/>
</dbReference>
<dbReference type="Proteomes" id="UP000010792">
    <property type="component" value="Chromosome"/>
</dbReference>
<dbReference type="Pfam" id="PF00842">
    <property type="entry name" value="Ala_racemase_C"/>
    <property type="match status" value="1"/>
</dbReference>
<dbReference type="InterPro" id="IPR001608">
    <property type="entry name" value="Ala_racemase_N"/>
</dbReference>
<dbReference type="PANTHER" id="PTHR30511:SF0">
    <property type="entry name" value="ALANINE RACEMASE, CATABOLIC-RELATED"/>
    <property type="match status" value="1"/>
</dbReference>
<dbReference type="GO" id="GO:0030632">
    <property type="term" value="P:D-alanine biosynthetic process"/>
    <property type="evidence" value="ECO:0007669"/>
    <property type="project" value="UniProtKB-UniRule"/>
</dbReference>
<gene>
    <name evidence="11" type="primary">alr</name>
    <name evidence="11" type="ORF">NT26_1110</name>
</gene>
<accession>L0ND79</accession>
<evidence type="ECO:0000256" key="2">
    <source>
        <dbReference type="ARBA" id="ARBA00001933"/>
    </source>
</evidence>
<proteinExistence type="inferred from homology"/>
<organism evidence="11 12">
    <name type="scientific">Pseudorhizobium banfieldiae</name>
    <dbReference type="NCBI Taxonomy" id="1125847"/>
    <lineage>
        <taxon>Bacteria</taxon>
        <taxon>Pseudomonadati</taxon>
        <taxon>Pseudomonadota</taxon>
        <taxon>Alphaproteobacteria</taxon>
        <taxon>Hyphomicrobiales</taxon>
        <taxon>Rhizobiaceae</taxon>
        <taxon>Rhizobium/Agrobacterium group</taxon>
        <taxon>Pseudorhizobium</taxon>
    </lineage>
</organism>
<sequence length="386" mass="41318">MIDQNEFPSDADPFDIAPVRLTVDLGALAENWRDMARRSGSARTAAVVKADAYGLGLEDCGETLYEAGARDFFVAVVQEGVTLRAYAPEARIFVLSGIWPGQERMFFENDLVPVIASEEQLAFWMSVLVEFGDYPCALQVDTGFNRLGLPMQDALALAEDVSRPASFSPVLVLSHLHSGDTPSAASSKAQLESFRQVSAAFEGIESSLSASAGIFLGPEYHFDLTRPGIALYGGEAVNGMKPLRPVATAEARIVQIREAAVGSTVSYGATHQLERASRLAIASVGYADGYLRSLSGSGIPLRTGGTGGGFGFIGGYRVPVIGRITMDLTIFDVTDVPDGAVRSGDYIELFGPNMPVDEVARAAGTIGYEMLTSLGLRHERRYLEAE</sequence>
<evidence type="ECO:0000259" key="10">
    <source>
        <dbReference type="SMART" id="SM01005"/>
    </source>
</evidence>
<feature type="modified residue" description="N6-(pyridoxal phosphate)lysine" evidence="7 8">
    <location>
        <position position="49"/>
    </location>
</feature>
<evidence type="ECO:0000256" key="1">
    <source>
        <dbReference type="ARBA" id="ARBA00000316"/>
    </source>
</evidence>
<comment type="catalytic activity">
    <reaction evidence="1 7">
        <text>L-alanine = D-alanine</text>
        <dbReference type="Rhea" id="RHEA:20249"/>
        <dbReference type="ChEBI" id="CHEBI:57416"/>
        <dbReference type="ChEBI" id="CHEBI:57972"/>
        <dbReference type="EC" id="5.1.1.1"/>
    </reaction>
</comment>
<dbReference type="CDD" id="cd00430">
    <property type="entry name" value="PLPDE_III_AR"/>
    <property type="match status" value="1"/>
</dbReference>
<dbReference type="InterPro" id="IPR009006">
    <property type="entry name" value="Ala_racemase/Decarboxylase_C"/>
</dbReference>
<dbReference type="Pfam" id="PF01168">
    <property type="entry name" value="Ala_racemase_N"/>
    <property type="match status" value="1"/>
</dbReference>
<dbReference type="InterPro" id="IPR029066">
    <property type="entry name" value="PLP-binding_barrel"/>
</dbReference>
<comment type="similarity">
    <text evidence="3 7">Belongs to the alanine racemase family.</text>
</comment>
<feature type="active site" description="Proton acceptor; specific for D-alanine" evidence="7">
    <location>
        <position position="49"/>
    </location>
</feature>
<dbReference type="InterPro" id="IPR020622">
    <property type="entry name" value="Ala_racemase_pyridoxalP-BS"/>
</dbReference>
<feature type="active site" description="Proton acceptor; specific for L-alanine" evidence="7">
    <location>
        <position position="267"/>
    </location>
</feature>
<dbReference type="UniPathway" id="UPA00042">
    <property type="reaction ID" value="UER00497"/>
</dbReference>
<dbReference type="Gene3D" id="2.40.37.10">
    <property type="entry name" value="Lyase, Ornithine Decarboxylase, Chain A, domain 1"/>
    <property type="match status" value="1"/>
</dbReference>
<dbReference type="EC" id="5.1.1.1" evidence="4 7"/>
<feature type="binding site" evidence="7 9">
    <location>
        <position position="146"/>
    </location>
    <ligand>
        <name>substrate</name>
    </ligand>
</feature>
<dbReference type="KEGG" id="rht:NT26_1110"/>
<dbReference type="GO" id="GO:0005829">
    <property type="term" value="C:cytosol"/>
    <property type="evidence" value="ECO:0007669"/>
    <property type="project" value="TreeGrafter"/>
</dbReference>
<evidence type="ECO:0000256" key="8">
    <source>
        <dbReference type="PIRSR" id="PIRSR600821-50"/>
    </source>
</evidence>
<evidence type="ECO:0000256" key="3">
    <source>
        <dbReference type="ARBA" id="ARBA00007880"/>
    </source>
</evidence>
<dbReference type="PROSITE" id="PS00395">
    <property type="entry name" value="ALANINE_RACEMASE"/>
    <property type="match status" value="1"/>
</dbReference>
<dbReference type="NCBIfam" id="TIGR00492">
    <property type="entry name" value="alr"/>
    <property type="match status" value="1"/>
</dbReference>
<dbReference type="InterPro" id="IPR000821">
    <property type="entry name" value="Ala_racemase"/>
</dbReference>
<dbReference type="PANTHER" id="PTHR30511">
    <property type="entry name" value="ALANINE RACEMASE"/>
    <property type="match status" value="1"/>
</dbReference>
<protein>
    <recommendedName>
        <fullName evidence="4 7">Alanine racemase</fullName>
        <ecNumber evidence="4 7">5.1.1.1</ecNumber>
    </recommendedName>
</protein>
<dbReference type="GO" id="GO:0030170">
    <property type="term" value="F:pyridoxal phosphate binding"/>
    <property type="evidence" value="ECO:0007669"/>
    <property type="project" value="UniProtKB-UniRule"/>
</dbReference>
<reference evidence="11 12" key="1">
    <citation type="journal article" date="2013" name="Genome Biol. Evol.">
        <title>Life in an arsenic-containing gold mine: genome and physiology of the autotrophic arsenite-oxidizing bacterium rhizobium sp. NT-26.</title>
        <authorList>
            <person name="Andres J."/>
            <person name="Arsene-Ploetze F."/>
            <person name="Barbe V."/>
            <person name="Brochier-Armanet C."/>
            <person name="Cleiss-Arnold J."/>
            <person name="Coppee J.Y."/>
            <person name="Dillies M.A."/>
            <person name="Geist"/>
            <person name="L"/>
            <person name="Joublin A."/>
            <person name="Koechler S."/>
            <person name="Lassalle F."/>
            <person name="Marchal M."/>
            <person name="Medigue C."/>
            <person name="Muller D."/>
            <person name="Nesme X."/>
            <person name="Plewniak F."/>
            <person name="Proux C."/>
            <person name="Ramirez-Bahena M.H."/>
            <person name="Schenowitz C."/>
            <person name="Sismeiro O."/>
            <person name="Vallenet D."/>
            <person name="Santini J.M."/>
            <person name="Bertin P.N."/>
        </authorList>
    </citation>
    <scope>NUCLEOTIDE SEQUENCE [LARGE SCALE GENOMIC DNA]</scope>
    <source>
        <strain evidence="11 12">NT-26</strain>
    </source>
</reference>
<evidence type="ECO:0000313" key="11">
    <source>
        <dbReference type="EMBL" id="CCF18834.1"/>
    </source>
</evidence>